<dbReference type="PANTHER" id="PTHR48050">
    <property type="entry name" value="STEROL 3-BETA-GLUCOSYLTRANSFERASE"/>
    <property type="match status" value="1"/>
</dbReference>
<dbReference type="InterPro" id="IPR002213">
    <property type="entry name" value="UDP_glucos_trans"/>
</dbReference>
<dbReference type="GO" id="GO:0017000">
    <property type="term" value="P:antibiotic biosynthetic process"/>
    <property type="evidence" value="ECO:0007669"/>
    <property type="project" value="UniProtKB-ARBA"/>
</dbReference>
<dbReference type="Proteomes" id="UP000589036">
    <property type="component" value="Unassembled WGS sequence"/>
</dbReference>
<accession>A0A852TN73</accession>
<dbReference type="InterPro" id="IPR006326">
    <property type="entry name" value="UDPGT_MGT-like"/>
</dbReference>
<protein>
    <submittedName>
        <fullName evidence="4">MGT family glycosyltransferase</fullName>
    </submittedName>
</protein>
<reference evidence="4 5" key="1">
    <citation type="submission" date="2020-07" db="EMBL/GenBank/DDBJ databases">
        <title>Sequencing the genomes of 1000 actinobacteria strains.</title>
        <authorList>
            <person name="Klenk H.-P."/>
        </authorList>
    </citation>
    <scope>NUCLEOTIDE SEQUENCE [LARGE SCALE GENOMIC DNA]</scope>
    <source>
        <strain evidence="4 5">CXB654</strain>
    </source>
</reference>
<keyword evidence="2 4" id="KW-0808">Transferase</keyword>
<evidence type="ECO:0000259" key="3">
    <source>
        <dbReference type="Pfam" id="PF06722"/>
    </source>
</evidence>
<evidence type="ECO:0000313" key="5">
    <source>
        <dbReference type="Proteomes" id="UP000589036"/>
    </source>
</evidence>
<dbReference type="InterPro" id="IPR010610">
    <property type="entry name" value="EryCIII-like_C"/>
</dbReference>
<comment type="similarity">
    <text evidence="1">Belongs to the UDP-glycosyltransferase family.</text>
</comment>
<dbReference type="CDD" id="cd03784">
    <property type="entry name" value="GT1_Gtf-like"/>
    <property type="match status" value="1"/>
</dbReference>
<evidence type="ECO:0000256" key="2">
    <source>
        <dbReference type="ARBA" id="ARBA00022679"/>
    </source>
</evidence>
<feature type="domain" description="Erythromycin biosynthesis protein CIII-like C-terminal" evidence="3">
    <location>
        <begin position="273"/>
        <end position="389"/>
    </location>
</feature>
<sequence length="409" mass="44073">MALYAMLPSPMTGHVNPTLPIAGELVRRGHEVVYDLPSDYREAVRSVGARLRPITLAEPDGYKSEPDPVARFARVPLWLAGEAEHVLPQVCERIGAAPPDVLVYDMTCVWGRVLARAHRPPAAMIVGSYVGNEHFSPMRTEHYAAMRDVLDAGFAGIAQVIDRLNTAYGVRLSPRELFARDERLVLVVMPREFHPAGATFNGPFRFIGSAVPAEATAGRSLAAPSSPRRPKTVYLSPGTVVDLWPDMVDTVRRAFGDGAWRVMMSLGGRRPPAGLPDWMHAAPSLPQLRVLAGADAFVTHGGTNSVTESLHFGVPMVVMASAPEHAITADRVEELGLGVRIRPGEADAERLRAAVEAVSSRHDIRSALDTMRERTRGAGGPAAAADALERLLEEDASATCAERAVGDGR</sequence>
<dbReference type="RefSeq" id="WP_179641618.1">
    <property type="nucleotide sequence ID" value="NZ_BAAAYY010000007.1"/>
</dbReference>
<dbReference type="GO" id="GO:0016758">
    <property type="term" value="F:hexosyltransferase activity"/>
    <property type="evidence" value="ECO:0007669"/>
    <property type="project" value="InterPro"/>
</dbReference>
<dbReference type="EMBL" id="JACCCC010000001">
    <property type="protein sequence ID" value="NYE45388.1"/>
    <property type="molecule type" value="Genomic_DNA"/>
</dbReference>
<evidence type="ECO:0000256" key="1">
    <source>
        <dbReference type="ARBA" id="ARBA00009995"/>
    </source>
</evidence>
<organism evidence="4 5">
    <name type="scientific">Spinactinospora alkalitolerans</name>
    <dbReference type="NCBI Taxonomy" id="687207"/>
    <lineage>
        <taxon>Bacteria</taxon>
        <taxon>Bacillati</taxon>
        <taxon>Actinomycetota</taxon>
        <taxon>Actinomycetes</taxon>
        <taxon>Streptosporangiales</taxon>
        <taxon>Nocardiopsidaceae</taxon>
        <taxon>Spinactinospora</taxon>
    </lineage>
</organism>
<dbReference type="NCBIfam" id="TIGR01426">
    <property type="entry name" value="MGT"/>
    <property type="match status" value="1"/>
</dbReference>
<dbReference type="InterPro" id="IPR050426">
    <property type="entry name" value="Glycosyltransferase_28"/>
</dbReference>
<gene>
    <name evidence="4" type="ORF">HDA32_000508</name>
</gene>
<evidence type="ECO:0000313" key="4">
    <source>
        <dbReference type="EMBL" id="NYE45388.1"/>
    </source>
</evidence>
<dbReference type="Gene3D" id="3.40.50.2000">
    <property type="entry name" value="Glycogen Phosphorylase B"/>
    <property type="match status" value="2"/>
</dbReference>
<dbReference type="AlphaFoldDB" id="A0A852TN73"/>
<name>A0A852TN73_9ACTN</name>
<proteinExistence type="inferred from homology"/>
<dbReference type="PANTHER" id="PTHR48050:SF13">
    <property type="entry name" value="STEROL 3-BETA-GLUCOSYLTRANSFERASE UGT80A2"/>
    <property type="match status" value="1"/>
</dbReference>
<dbReference type="SUPFAM" id="SSF53756">
    <property type="entry name" value="UDP-Glycosyltransferase/glycogen phosphorylase"/>
    <property type="match status" value="1"/>
</dbReference>
<keyword evidence="5" id="KW-1185">Reference proteome</keyword>
<dbReference type="Pfam" id="PF06722">
    <property type="entry name" value="EryCIII-like_C"/>
    <property type="match status" value="1"/>
</dbReference>
<dbReference type="GO" id="GO:0008194">
    <property type="term" value="F:UDP-glycosyltransferase activity"/>
    <property type="evidence" value="ECO:0007669"/>
    <property type="project" value="InterPro"/>
</dbReference>
<comment type="caution">
    <text evidence="4">The sequence shown here is derived from an EMBL/GenBank/DDBJ whole genome shotgun (WGS) entry which is preliminary data.</text>
</comment>